<accession>A0ABP9CG68</accession>
<keyword evidence="2" id="KW-1185">Reference proteome</keyword>
<reference evidence="2" key="1">
    <citation type="journal article" date="2019" name="Int. J. Syst. Evol. Microbiol.">
        <title>The Global Catalogue of Microorganisms (GCM) 10K type strain sequencing project: providing services to taxonomists for standard genome sequencing and annotation.</title>
        <authorList>
            <consortium name="The Broad Institute Genomics Platform"/>
            <consortium name="The Broad Institute Genome Sequencing Center for Infectious Disease"/>
            <person name="Wu L."/>
            <person name="Ma J."/>
        </authorList>
    </citation>
    <scope>NUCLEOTIDE SEQUENCE [LARGE SCALE GENOMIC DNA]</scope>
    <source>
        <strain evidence="2">JCM 17979</strain>
    </source>
</reference>
<dbReference type="Proteomes" id="UP001500928">
    <property type="component" value="Unassembled WGS sequence"/>
</dbReference>
<proteinExistence type="predicted"/>
<organism evidence="1 2">
    <name type="scientific">Actinomycetospora chlora</name>
    <dbReference type="NCBI Taxonomy" id="663608"/>
    <lineage>
        <taxon>Bacteria</taxon>
        <taxon>Bacillati</taxon>
        <taxon>Actinomycetota</taxon>
        <taxon>Actinomycetes</taxon>
        <taxon>Pseudonocardiales</taxon>
        <taxon>Pseudonocardiaceae</taxon>
        <taxon>Actinomycetospora</taxon>
    </lineage>
</organism>
<comment type="caution">
    <text evidence="1">The sequence shown here is derived from an EMBL/GenBank/DDBJ whole genome shotgun (WGS) entry which is preliminary data.</text>
</comment>
<gene>
    <name evidence="1" type="ORF">GCM10023200_54830</name>
</gene>
<evidence type="ECO:0000313" key="2">
    <source>
        <dbReference type="Proteomes" id="UP001500928"/>
    </source>
</evidence>
<sequence length="297" mass="32633">MATADLVAAGLSSATVARRVRREMWQRLLRGTILLQSGPATREQLVHAALVYARPDGVITGVEAARRHGLRRLPATEEVHVLVGEHRRLASSAFVVVERTERLPLAVVRDDVPVAPLERAVIDAVRRTSSRDEVRALLAEVLGARRSTVARLRDELAAGNQRGSGLPREVLVEMEDGIRSASEGWARDLHAASDLPPVLWNAPLIGPDGRFLGKPDAWFDDVGLAWEIDSDEFHPNGEDATARRHGDFVAAGAMVVHHRPRRLLTEPQRVIEEVWSHYLLAATRPRPAIRATSIAAS</sequence>
<dbReference type="EMBL" id="BAABHO010000069">
    <property type="protein sequence ID" value="GAA4810099.1"/>
    <property type="molecule type" value="Genomic_DNA"/>
</dbReference>
<evidence type="ECO:0008006" key="3">
    <source>
        <dbReference type="Google" id="ProtNLM"/>
    </source>
</evidence>
<dbReference type="RefSeq" id="WP_345423658.1">
    <property type="nucleotide sequence ID" value="NZ_BAABHO010000069.1"/>
</dbReference>
<protein>
    <recommendedName>
        <fullName evidence="3">Transcriptional regulator, AbiEi antitoxin, Type IV TA system</fullName>
    </recommendedName>
</protein>
<evidence type="ECO:0000313" key="1">
    <source>
        <dbReference type="EMBL" id="GAA4810099.1"/>
    </source>
</evidence>
<name>A0ABP9CG68_9PSEU</name>